<name>A0A0K0JIC7_BRUMA</name>
<evidence type="ECO:0000313" key="6">
    <source>
        <dbReference type="WormBase" id="Bm5304"/>
    </source>
</evidence>
<proteinExistence type="predicted"/>
<dbReference type="OMA" id="CWQASCD"/>
<dbReference type="EMBL" id="LN857010">
    <property type="protein sequence ID" value="CRZ25554.1"/>
    <property type="molecule type" value="Genomic_DNA"/>
</dbReference>
<dbReference type="WBParaSite" id="Bm5304.1">
    <property type="protein sequence ID" value="Bm5304.1"/>
    <property type="gene ID" value="WBGene00225565"/>
</dbReference>
<dbReference type="AlphaFoldDB" id="A0A0K0JIC7"/>
<dbReference type="GO" id="GO:0032991">
    <property type="term" value="C:protein-containing complex"/>
    <property type="evidence" value="ECO:0007669"/>
    <property type="project" value="TreeGrafter"/>
</dbReference>
<reference evidence="2" key="3">
    <citation type="submission" date="2019-04" db="EMBL/GenBank/DDBJ databases">
        <authorList>
            <person name="Howe K."/>
            <person name="Paulini M."/>
            <person name="Williams G."/>
        </authorList>
    </citation>
    <scope>NUCLEOTIDE SEQUENCE [LARGE SCALE GENOMIC DNA]</scope>
    <source>
        <strain evidence="2">FR3</strain>
    </source>
</reference>
<reference evidence="1" key="2">
    <citation type="submission" date="2012-12" db="EMBL/GenBank/DDBJ databases">
        <authorList>
            <person name="Gao Y.W."/>
            <person name="Fan S.T."/>
            <person name="Sun H.T."/>
            <person name="Wang Z."/>
            <person name="Gao X.L."/>
            <person name="Li Y.G."/>
            <person name="Wang T.C."/>
            <person name="Zhang K."/>
            <person name="Xu W.W."/>
            <person name="Yu Z.J."/>
            <person name="Xia X.Z."/>
        </authorList>
    </citation>
    <scope>NUCLEOTIDE SEQUENCE</scope>
    <source>
        <strain evidence="1">FR3</strain>
    </source>
</reference>
<dbReference type="FunCoup" id="A0A0K0JIC7">
    <property type="interactions" value="1205"/>
</dbReference>
<dbReference type="PANTHER" id="PTHR14614:SF130">
    <property type="entry name" value="PROTEIN-LYSINE N-METHYLTRANSFERASE EEF2KMT"/>
    <property type="match status" value="1"/>
</dbReference>
<dbReference type="RefSeq" id="XP_001902501.1">
    <property type="nucleotide sequence ID" value="XM_001902466.1"/>
</dbReference>
<dbReference type="InterPro" id="IPR019410">
    <property type="entry name" value="Methyltransf_16"/>
</dbReference>
<dbReference type="InterPro" id="IPR029063">
    <property type="entry name" value="SAM-dependent_MTases_sf"/>
</dbReference>
<dbReference type="PANTHER" id="PTHR14614">
    <property type="entry name" value="HEPATOCELLULAR CARCINOMA-ASSOCIATED ANTIGEN"/>
    <property type="match status" value="1"/>
</dbReference>
<dbReference type="CTD" id="6105926"/>
<evidence type="ECO:0000313" key="1">
    <source>
        <dbReference type="EMBL" id="CRZ25554.1"/>
    </source>
</evidence>
<dbReference type="Gene3D" id="3.40.50.150">
    <property type="entry name" value="Vaccinia Virus protein VP39"/>
    <property type="match status" value="1"/>
</dbReference>
<dbReference type="GeneID" id="6105926"/>
<dbReference type="WormBase" id="Bm5304">
    <property type="protein sequence ID" value="BM06564"/>
    <property type="gene ID" value="WBGene00225565"/>
</dbReference>
<organism evidence="3 4">
    <name type="scientific">Brugia malayi</name>
    <name type="common">Filarial nematode worm</name>
    <dbReference type="NCBI Taxonomy" id="6279"/>
    <lineage>
        <taxon>Eukaryota</taxon>
        <taxon>Metazoa</taxon>
        <taxon>Ecdysozoa</taxon>
        <taxon>Nematoda</taxon>
        <taxon>Chromadorea</taxon>
        <taxon>Rhabditida</taxon>
        <taxon>Spirurina</taxon>
        <taxon>Spiruromorpha</taxon>
        <taxon>Filarioidea</taxon>
        <taxon>Onchocercidae</taxon>
        <taxon>Brugia</taxon>
    </lineage>
</organism>
<dbReference type="STRING" id="6279.A0A0K0JIC7"/>
<sequence>MVGGHLTDKCVTFHKGHLCELPFLSEVSGHLTRKEIAQFVREYFACAAVSHKLLNKIVSFCEDSSQQQLLGDILCMISSRVRRSHFRKSHRNALKYIIEQLEVRHAEIGWQLYICLTNSMMDNTLYVDRIFFDDSFTKYIILQENRSHLSQGTTGLSCWQASCDLANYLLKYGRDYISGNNVLELGAGCGLLGIALAAVGFVKSITLSDGNIDVLNVIRDNIQLNFPKNCGIFNVIFLEWEAINLENIPVLPDIIFAADVVYDLLAIKPLVHAIKKLLIALTKENKTGPYCLLANTIRNQETIDKFVTCTGENGLSIRNCFIYENSIFKFATKNIEDQSLFPFTSSVQCPTIFHELILKD</sequence>
<dbReference type="Pfam" id="PF10294">
    <property type="entry name" value="Methyltransf_16"/>
    <property type="match status" value="1"/>
</dbReference>
<evidence type="ECO:0000313" key="2">
    <source>
        <dbReference type="EMBL" id="VIO91552.1"/>
    </source>
</evidence>
<gene>
    <name evidence="5" type="primary">Bm1_55215</name>
    <name evidence="1 4 6" type="ORF">Bm5304</name>
    <name evidence="2" type="ORF">BM_BM5304</name>
    <name evidence="1" type="ORF">BM_Bm5304</name>
</gene>
<keyword evidence="3" id="KW-1185">Reference proteome</keyword>
<evidence type="ECO:0000313" key="3">
    <source>
        <dbReference type="Proteomes" id="UP000006672"/>
    </source>
</evidence>
<dbReference type="WBParaSite" id="Bm5304.2">
    <property type="protein sequence ID" value="Bm5304.2"/>
    <property type="gene ID" value="WBGene00225565"/>
</dbReference>
<dbReference type="OrthoDB" id="275715at2759"/>
<dbReference type="CDD" id="cd02440">
    <property type="entry name" value="AdoMet_MTases"/>
    <property type="match status" value="1"/>
</dbReference>
<dbReference type="EMBL" id="CAAKNF010000192">
    <property type="protein sequence ID" value="VIO91552.1"/>
    <property type="molecule type" value="Genomic_DNA"/>
</dbReference>
<dbReference type="KEGG" id="bmy:BM_BM5304"/>
<accession>A0A0K0JIC7</accession>
<reference evidence="1 3" key="1">
    <citation type="journal article" date="2007" name="Science">
        <title>Draft genome of the filarial nematode parasite Brugia malayi.</title>
        <authorList>
            <person name="Ghedin E."/>
            <person name="Wang S."/>
            <person name="Spiro D."/>
            <person name="Caler E."/>
            <person name="Zhao Q."/>
            <person name="Crabtree J."/>
            <person name="Allen J.E."/>
            <person name="Delcher A.L."/>
            <person name="Guiliano D.B."/>
            <person name="Miranda-Saavedra D."/>
            <person name="Angiuoli S.V."/>
            <person name="Creasy T."/>
            <person name="Amedeo P."/>
            <person name="Haas B."/>
            <person name="El-Sayed N.M."/>
            <person name="Wortman J.R."/>
            <person name="Feldblyum T."/>
            <person name="Tallon L."/>
            <person name="Schatz M."/>
            <person name="Shumway M."/>
            <person name="Koo H."/>
            <person name="Salzberg S.L."/>
            <person name="Schobel S."/>
            <person name="Pertea M."/>
            <person name="Pop M."/>
            <person name="White O."/>
            <person name="Barton G.J."/>
            <person name="Carlow C.K."/>
            <person name="Crawford M.J."/>
            <person name="Daub J."/>
            <person name="Dimmic M.W."/>
            <person name="Estes C.F."/>
            <person name="Foster J.M."/>
            <person name="Ganatra M."/>
            <person name="Gregory W.F."/>
            <person name="Johnson N.M."/>
            <person name="Jin J."/>
            <person name="Komuniecki R."/>
            <person name="Korf I."/>
            <person name="Kumar S."/>
            <person name="Laney S."/>
            <person name="Li B.W."/>
            <person name="Li W."/>
            <person name="Lindblom T.H."/>
            <person name="Lustigman S."/>
            <person name="Ma D."/>
            <person name="Maina C.V."/>
            <person name="Martin D.M."/>
            <person name="McCarter J.P."/>
            <person name="McReynolds L."/>
            <person name="Mitreva M."/>
            <person name="Nutman T.B."/>
            <person name="Parkinson J."/>
            <person name="Peregrin-Alvarez J.M."/>
            <person name="Poole C."/>
            <person name="Ren Q."/>
            <person name="Saunders L."/>
            <person name="Sluder A.E."/>
            <person name="Smith K."/>
            <person name="Stanke M."/>
            <person name="Unnasch T.R."/>
            <person name="Ware J."/>
            <person name="Wei A.D."/>
            <person name="Weil G."/>
            <person name="Williams D.J."/>
            <person name="Zhang Y."/>
            <person name="Williams S.A."/>
            <person name="Fraser-Liggett C."/>
            <person name="Slatko B."/>
            <person name="Blaxter M.L."/>
            <person name="Scott A.L."/>
        </authorList>
    </citation>
    <scope>NUCLEOTIDE SEQUENCE</scope>
    <source>
        <strain evidence="1 3">FR3</strain>
    </source>
</reference>
<reference evidence="4" key="4">
    <citation type="submission" date="2019-12" db="UniProtKB">
        <authorList>
            <consortium name="WormBaseParasite"/>
        </authorList>
    </citation>
    <scope>IDENTIFICATION</scope>
</reference>
<dbReference type="Proteomes" id="UP000006672">
    <property type="component" value="Unassembled WGS sequence"/>
</dbReference>
<evidence type="ECO:0000313" key="5">
    <source>
        <dbReference type="WBParaSite" id="Bm5304.2"/>
    </source>
</evidence>
<accession>A0A4E9F6I8</accession>
<protein>
    <submittedName>
        <fullName evidence="1">Bm5304</fullName>
    </submittedName>
    <submittedName>
        <fullName evidence="2 4">Membrane protein, putative</fullName>
    </submittedName>
</protein>
<dbReference type="SUPFAM" id="SSF53335">
    <property type="entry name" value="S-adenosyl-L-methionine-dependent methyltransferases"/>
    <property type="match status" value="1"/>
</dbReference>
<evidence type="ECO:0000313" key="4">
    <source>
        <dbReference type="WBParaSite" id="Bm5304.1"/>
    </source>
</evidence>